<dbReference type="GO" id="GO:0006355">
    <property type="term" value="P:regulation of DNA-templated transcription"/>
    <property type="evidence" value="ECO:0007669"/>
    <property type="project" value="InterPro"/>
</dbReference>
<evidence type="ECO:0000313" key="5">
    <source>
        <dbReference type="Proteomes" id="UP000234237"/>
    </source>
</evidence>
<evidence type="ECO:0000313" key="4">
    <source>
        <dbReference type="EMBL" id="AUJ24169.1"/>
    </source>
</evidence>
<dbReference type="AlphaFoldDB" id="A0A2K9IWM8"/>
<dbReference type="InterPro" id="IPR018656">
    <property type="entry name" value="DUF2087"/>
</dbReference>
<dbReference type="KEGG" id="vpn:A21D_01057"/>
<dbReference type="GO" id="GO:0003677">
    <property type="term" value="F:DNA binding"/>
    <property type="evidence" value="ECO:0007669"/>
    <property type="project" value="InterPro"/>
</dbReference>
<reference evidence="5" key="1">
    <citation type="submission" date="2016-11" db="EMBL/GenBank/DDBJ databases">
        <title>Complete genome sequence of Virgibacillus pantothenticus 21D, a halophilic bacterium isolated from the deep hypersaline anoxic basin Discovery in the Mediterranean Sea.</title>
        <authorList>
            <person name="Zeaiter Z."/>
            <person name="Booth J.M."/>
            <person name="Prosdocimi E.M."/>
            <person name="Mapelli F."/>
            <person name="Fusi M."/>
            <person name="Daffonchio D."/>
            <person name="Borin S."/>
            <person name="Crotti E."/>
        </authorList>
    </citation>
    <scope>NUCLEOTIDE SEQUENCE [LARGE SCALE GENOMIC DNA]</scope>
    <source>
        <strain evidence="5">21D</strain>
    </source>
</reference>
<accession>A0A2K9IWM8</accession>
<dbReference type="InterPro" id="IPR016032">
    <property type="entry name" value="Sig_transdc_resp-reg_C-effctor"/>
</dbReference>
<evidence type="ECO:0000256" key="2">
    <source>
        <dbReference type="ARBA" id="ARBA00023163"/>
    </source>
</evidence>
<evidence type="ECO:0000256" key="1">
    <source>
        <dbReference type="ARBA" id="ARBA00023015"/>
    </source>
</evidence>
<dbReference type="Proteomes" id="UP000234237">
    <property type="component" value="Chromosome"/>
</dbReference>
<organism evidence="4 5">
    <name type="scientific">Virgibacillus dokdonensis</name>
    <dbReference type="NCBI Taxonomy" id="302167"/>
    <lineage>
        <taxon>Bacteria</taxon>
        <taxon>Bacillati</taxon>
        <taxon>Bacillota</taxon>
        <taxon>Bacilli</taxon>
        <taxon>Bacillales</taxon>
        <taxon>Bacillaceae</taxon>
        <taxon>Virgibacillus</taxon>
    </lineage>
</organism>
<proteinExistence type="predicted"/>
<name>A0A2K9IWM8_9BACI</name>
<dbReference type="Pfam" id="PF09860">
    <property type="entry name" value="DUF2087"/>
    <property type="match status" value="1"/>
</dbReference>
<keyword evidence="1" id="KW-0805">Transcription regulation</keyword>
<dbReference type="SUPFAM" id="SSF46894">
    <property type="entry name" value="C-terminal effector domain of the bipartite response regulators"/>
    <property type="match status" value="1"/>
</dbReference>
<sequence>MNNEERFWNATMEELIKGYVYDGMDEKYVCLLCSESFEDGIIYPIDGTLYEAKKAVVCHIQHAHRSVFDYYIDLDKKYTGLTDHQKELLLHFKEGLSDKEIVQKQNGGSASTVRNHRFKLKEKEKQAKVFLAIMTLLHESSNQKKEQQFVSFHKGAKMVDDRYAITEAEEDKVLSTYFKEGIDGKLDTFPSKEKRKLIVLQNIMRRFELNKTYMEKEVNDILKSVYSDYVTIRRYLIEYGFMERSKDCLQYWVKK</sequence>
<dbReference type="EMBL" id="CP018622">
    <property type="protein sequence ID" value="AUJ24169.1"/>
    <property type="molecule type" value="Genomic_DNA"/>
</dbReference>
<feature type="domain" description="DUF2087" evidence="3">
    <location>
        <begin position="185"/>
        <end position="253"/>
    </location>
</feature>
<gene>
    <name evidence="4" type="ORF">A21D_01057</name>
</gene>
<evidence type="ECO:0000259" key="3">
    <source>
        <dbReference type="Pfam" id="PF09860"/>
    </source>
</evidence>
<dbReference type="RefSeq" id="WP_123059360.1">
    <property type="nucleotide sequence ID" value="NZ_CP018622.1"/>
</dbReference>
<keyword evidence="2" id="KW-0804">Transcription</keyword>
<protein>
    <recommendedName>
        <fullName evidence="3">DUF2087 domain-containing protein</fullName>
    </recommendedName>
</protein>